<dbReference type="GO" id="GO:0005886">
    <property type="term" value="C:plasma membrane"/>
    <property type="evidence" value="ECO:0007669"/>
    <property type="project" value="TreeGrafter"/>
</dbReference>
<sequence>MSDHHSSDRSRGPTTGARRPIEWGLAGLLLVLLVVTLAWDWNWLKRPIERRVEALTERSFDIDGDIEGRFGWRVSLVAHDLRLGNPEWARRDHMGLADSLRLEFTLGQLMRREVDIVELQRPRLSLQRSEDGEANWIFPERRSRGWNIRDLLVEDGRMELREPKLETDLRVGLRSGRPREELERRPLLVDGEGTYRGVPFSVEGGVESPLELRDQDRSFRVALRIVAGDTRADIRGQLHSWIDLRAFDLALEMEGQDMADLYPLLGIAFPTTAPYELEGRLVRERDYWEYTEIEGNVGRSDIAGQATVDAGRERTLFTADLESESMHFGDLSGFIGMRPGGGAEQARQQGRLFPTVELSGDGLRAMDAEVRLRARSLTGAPFDAEHMDASLLLEAGELTLDPLVFGIAGGEVDAVVLMDARELPATGSISAELSGLQLERLMGQDLGDGTRGPIVGRVVMEGRGNSVAGLMGGSTGEIQLVLGRGHVGRARLEAWGLDGGLQRRALGVEEGGLTINCGVADFAVNGGVAEARSLGVDTPSTVVVGEGRIHMGEERFELRIDTKPKSTGLMALRAPVEIRGTFLDPDVGIDAGPLLLRGIAAAALYALTPPAALLALVETGDENGEGCLGDR</sequence>
<keyword evidence="1" id="KW-0472">Membrane</keyword>
<feature type="domain" description="AsmA" evidence="2">
    <location>
        <begin position="23"/>
        <end position="136"/>
    </location>
</feature>
<evidence type="ECO:0000313" key="4">
    <source>
        <dbReference type="Proteomes" id="UP000321248"/>
    </source>
</evidence>
<dbReference type="PANTHER" id="PTHR30441:SF9">
    <property type="entry name" value="ASMA FAMILY PROTEIN YHJG"/>
    <property type="match status" value="1"/>
</dbReference>
<dbReference type="PANTHER" id="PTHR30441">
    <property type="entry name" value="DUF748 DOMAIN-CONTAINING PROTEIN"/>
    <property type="match status" value="1"/>
</dbReference>
<gene>
    <name evidence="3" type="ORF">FU658_02825</name>
</gene>
<keyword evidence="1" id="KW-0812">Transmembrane</keyword>
<reference evidence="3 4" key="1">
    <citation type="submission" date="2019-08" db="EMBL/GenBank/DDBJ databases">
        <authorList>
            <person name="Karlyshev A.V."/>
        </authorList>
    </citation>
    <scope>NUCLEOTIDE SEQUENCE [LARGE SCALE GENOMIC DNA]</scope>
    <source>
        <strain evidence="3 4">Alg18-2.2</strain>
    </source>
</reference>
<dbReference type="InterPro" id="IPR052894">
    <property type="entry name" value="AsmA-related"/>
</dbReference>
<dbReference type="GO" id="GO:0090313">
    <property type="term" value="P:regulation of protein targeting to membrane"/>
    <property type="evidence" value="ECO:0007669"/>
    <property type="project" value="TreeGrafter"/>
</dbReference>
<comment type="caution">
    <text evidence="3">The sequence shown here is derived from an EMBL/GenBank/DDBJ whole genome shotgun (WGS) entry which is preliminary data.</text>
</comment>
<evidence type="ECO:0000259" key="2">
    <source>
        <dbReference type="Pfam" id="PF05170"/>
    </source>
</evidence>
<keyword evidence="4" id="KW-1185">Reference proteome</keyword>
<organism evidence="3 4">
    <name type="scientific">Alkalisalibacterium limincola</name>
    <dbReference type="NCBI Taxonomy" id="2699169"/>
    <lineage>
        <taxon>Bacteria</taxon>
        <taxon>Pseudomonadati</taxon>
        <taxon>Pseudomonadota</taxon>
        <taxon>Gammaproteobacteria</taxon>
        <taxon>Lysobacterales</taxon>
        <taxon>Lysobacteraceae</taxon>
        <taxon>Alkalisalibacterium</taxon>
    </lineage>
</organism>
<name>A0A5C8KW20_9GAMM</name>
<dbReference type="RefSeq" id="WP_147890682.1">
    <property type="nucleotide sequence ID" value="NZ_VRTS01000001.1"/>
</dbReference>
<feature type="domain" description="AsmA" evidence="2">
    <location>
        <begin position="192"/>
        <end position="487"/>
    </location>
</feature>
<proteinExistence type="predicted"/>
<dbReference type="EMBL" id="VRTS01000001">
    <property type="protein sequence ID" value="TXK66009.1"/>
    <property type="molecule type" value="Genomic_DNA"/>
</dbReference>
<dbReference type="Proteomes" id="UP000321248">
    <property type="component" value="Unassembled WGS sequence"/>
</dbReference>
<dbReference type="InterPro" id="IPR007844">
    <property type="entry name" value="AsmA"/>
</dbReference>
<protein>
    <submittedName>
        <fullName evidence="3">AsmA family protein</fullName>
    </submittedName>
</protein>
<dbReference type="AlphaFoldDB" id="A0A5C8KW20"/>
<dbReference type="Pfam" id="PF05170">
    <property type="entry name" value="AsmA"/>
    <property type="match status" value="2"/>
</dbReference>
<accession>A0A5C8KW20</accession>
<keyword evidence="1" id="KW-1133">Transmembrane helix</keyword>
<feature type="transmembrane region" description="Helical" evidence="1">
    <location>
        <begin position="21"/>
        <end position="41"/>
    </location>
</feature>
<evidence type="ECO:0000313" key="3">
    <source>
        <dbReference type="EMBL" id="TXK66009.1"/>
    </source>
</evidence>
<evidence type="ECO:0000256" key="1">
    <source>
        <dbReference type="SAM" id="Phobius"/>
    </source>
</evidence>
<dbReference type="OrthoDB" id="5749006at2"/>